<dbReference type="PANTHER" id="PTHR22642">
    <property type="entry name" value="IMIDAZOLONEPROPIONASE"/>
    <property type="match status" value="1"/>
</dbReference>
<evidence type="ECO:0000313" key="3">
    <source>
        <dbReference type="EMBL" id="PQP14421.1"/>
    </source>
</evidence>
<evidence type="ECO:0000259" key="2">
    <source>
        <dbReference type="Pfam" id="PF07969"/>
    </source>
</evidence>
<evidence type="ECO:0000313" key="4">
    <source>
        <dbReference type="Proteomes" id="UP000238206"/>
    </source>
</evidence>
<proteinExistence type="predicted"/>
<dbReference type="InterPro" id="IPR013108">
    <property type="entry name" value="Amidohydro_3"/>
</dbReference>
<protein>
    <submittedName>
        <fullName evidence="3">Amidohydrolase</fullName>
    </submittedName>
</protein>
<dbReference type="InterPro" id="IPR011059">
    <property type="entry name" value="Metal-dep_hydrolase_composite"/>
</dbReference>
<dbReference type="SUPFAM" id="SSF51338">
    <property type="entry name" value="Composite domain of metallo-dependent hydrolases"/>
    <property type="match status" value="1"/>
</dbReference>
<keyword evidence="3" id="KW-0378">Hydrolase</keyword>
<evidence type="ECO:0000256" key="1">
    <source>
        <dbReference type="SAM" id="MobiDB-lite"/>
    </source>
</evidence>
<dbReference type="PANTHER" id="PTHR22642:SF21">
    <property type="entry name" value="PERIPLASMIC PROTEIN"/>
    <property type="match status" value="1"/>
</dbReference>
<dbReference type="CDD" id="cd01300">
    <property type="entry name" value="YtcJ_like"/>
    <property type="match status" value="1"/>
</dbReference>
<dbReference type="Proteomes" id="UP000238206">
    <property type="component" value="Unassembled WGS sequence"/>
</dbReference>
<dbReference type="Gene3D" id="3.20.20.140">
    <property type="entry name" value="Metal-dependent hydrolases"/>
    <property type="match status" value="1"/>
</dbReference>
<feature type="region of interest" description="Disordered" evidence="1">
    <location>
        <begin position="592"/>
        <end position="611"/>
    </location>
</feature>
<organism evidence="3 4">
    <name type="scientific">Burkholderia cepacia</name>
    <name type="common">Pseudomonas cepacia</name>
    <dbReference type="NCBI Taxonomy" id="292"/>
    <lineage>
        <taxon>Bacteria</taxon>
        <taxon>Pseudomonadati</taxon>
        <taxon>Pseudomonadota</taxon>
        <taxon>Betaproteobacteria</taxon>
        <taxon>Burkholderiales</taxon>
        <taxon>Burkholderiaceae</taxon>
        <taxon>Burkholderia</taxon>
        <taxon>Burkholderia cepacia complex</taxon>
    </lineage>
</organism>
<feature type="domain" description="Amidohydrolase 3" evidence="2">
    <location>
        <begin position="77"/>
        <end position="559"/>
    </location>
</feature>
<dbReference type="AlphaFoldDB" id="A0A2S8II14"/>
<dbReference type="Gene3D" id="3.10.310.70">
    <property type="match status" value="1"/>
</dbReference>
<dbReference type="InterPro" id="IPR032466">
    <property type="entry name" value="Metal_Hydrolase"/>
</dbReference>
<dbReference type="GO" id="GO:0016810">
    <property type="term" value="F:hydrolase activity, acting on carbon-nitrogen (but not peptide) bonds"/>
    <property type="evidence" value="ECO:0007669"/>
    <property type="project" value="InterPro"/>
</dbReference>
<reference evidence="3 4" key="1">
    <citation type="submission" date="2018-02" db="EMBL/GenBank/DDBJ databases">
        <title>Draft genome sequencing of Burkholderia cepacia Y14-15.</title>
        <authorList>
            <person name="Zheng B.-X."/>
        </authorList>
    </citation>
    <scope>NUCLEOTIDE SEQUENCE [LARGE SCALE GENOMIC DNA]</scope>
    <source>
        <strain evidence="3 4">Y14-15</strain>
    </source>
</reference>
<name>A0A2S8II14_BURCE</name>
<comment type="caution">
    <text evidence="3">The sequence shown here is derived from an EMBL/GenBank/DDBJ whole genome shotgun (WGS) entry which is preliminary data.</text>
</comment>
<dbReference type="InterPro" id="IPR033932">
    <property type="entry name" value="YtcJ-like"/>
</dbReference>
<sequence>MPRAAVCRLSAQTGGRTVLKATESAATADLIVCNGKIATQDDRQSFVTALAVKDGRILATGSGHEVMRHARADTLRIDLNGRTVIPGLNDSHLHVIRGGLNFNLELRWDGVPTLADALCMLRRQVLRTPAPQWVRVVGGWTEFQFAEKRGPTAAELNAIAPDTPVFIMHLGDSALLNAAALRAIGYGRDTSDPPGGEIQRDRLGRPTGMLIARPDLGILHAALEKGPKLGYDEQMNSMRHFLRELNRLGVTSAIDAGGDFQAYPDDYGAIMALAKRGELTVRIAYSLFVQHAGQELDDYARWVTLAQPGDGDGFLRMNGAGELLVYSAADFGNFLEPRPDLPAALEAELAAVVRLLVRHRWPFRLHATYDESIGRFLNVLEAVNRDIPFDGLRWFFDHCETISDANIARIAALGGGVTVQHRMAFQGEYFIARYGAEAAARTPPIRAMLAAGLPVGAGTDATRIASYNPFVSLYWMVSGRTVGGTALYPERNRLSRMEALRRYTVGSAWFSNEDDRKGALVPGQYADFAVLTDDYFTIDDAQIKSLSSVLTVVGGKVVHADDEFAPLAPPPLAVRPAWSPVAEFGGVGGFGQRRPAAPAQPRAAADAGPDAGSVRGYGRRFAQCLHAAATESVKQCEAFGQPGVVF</sequence>
<dbReference type="SUPFAM" id="SSF51556">
    <property type="entry name" value="Metallo-dependent hydrolases"/>
    <property type="match status" value="1"/>
</dbReference>
<dbReference type="Gene3D" id="2.30.40.10">
    <property type="entry name" value="Urease, subunit C, domain 1"/>
    <property type="match status" value="1"/>
</dbReference>
<gene>
    <name evidence="3" type="ORF">C5615_26230</name>
</gene>
<accession>A0A2S8II14</accession>
<dbReference type="Pfam" id="PF07969">
    <property type="entry name" value="Amidohydro_3"/>
    <property type="match status" value="1"/>
</dbReference>
<dbReference type="EMBL" id="PUIQ01000038">
    <property type="protein sequence ID" value="PQP14421.1"/>
    <property type="molecule type" value="Genomic_DNA"/>
</dbReference>